<gene>
    <name evidence="2" type="ORF">DERP_011212</name>
</gene>
<protein>
    <submittedName>
        <fullName evidence="2">Uncharacterized protein</fullName>
    </submittedName>
</protein>
<dbReference type="EMBL" id="NJHN03000051">
    <property type="protein sequence ID" value="KAH9420296.1"/>
    <property type="molecule type" value="Genomic_DNA"/>
</dbReference>
<name>A0ABQ8JD63_DERPT</name>
<reference evidence="2 3" key="2">
    <citation type="journal article" date="2022" name="Mol. Biol. Evol.">
        <title>Comparative Genomics Reveals Insights into the Divergent Evolution of Astigmatic Mites and Household Pest Adaptations.</title>
        <authorList>
            <person name="Xiong Q."/>
            <person name="Wan A.T."/>
            <person name="Liu X."/>
            <person name="Fung C.S."/>
            <person name="Xiao X."/>
            <person name="Malainual N."/>
            <person name="Hou J."/>
            <person name="Wang L."/>
            <person name="Wang M."/>
            <person name="Yang K.Y."/>
            <person name="Cui Y."/>
            <person name="Leung E.L."/>
            <person name="Nong W."/>
            <person name="Shin S.K."/>
            <person name="Au S.W."/>
            <person name="Jeong K.Y."/>
            <person name="Chew F.T."/>
            <person name="Hui J.H."/>
            <person name="Leung T.F."/>
            <person name="Tungtrongchitr A."/>
            <person name="Zhong N."/>
            <person name="Liu Z."/>
            <person name="Tsui S.K."/>
        </authorList>
    </citation>
    <scope>NUCLEOTIDE SEQUENCE [LARGE SCALE GENOMIC DNA]</scope>
    <source>
        <strain evidence="2">Derp</strain>
    </source>
</reference>
<accession>A0ABQ8JD63</accession>
<comment type="caution">
    <text evidence="2">The sequence shown here is derived from an EMBL/GenBank/DDBJ whole genome shotgun (WGS) entry which is preliminary data.</text>
</comment>
<evidence type="ECO:0000313" key="3">
    <source>
        <dbReference type="Proteomes" id="UP000887458"/>
    </source>
</evidence>
<keyword evidence="3" id="KW-1185">Reference proteome</keyword>
<organism evidence="2 3">
    <name type="scientific">Dermatophagoides pteronyssinus</name>
    <name type="common">European house dust mite</name>
    <dbReference type="NCBI Taxonomy" id="6956"/>
    <lineage>
        <taxon>Eukaryota</taxon>
        <taxon>Metazoa</taxon>
        <taxon>Ecdysozoa</taxon>
        <taxon>Arthropoda</taxon>
        <taxon>Chelicerata</taxon>
        <taxon>Arachnida</taxon>
        <taxon>Acari</taxon>
        <taxon>Acariformes</taxon>
        <taxon>Sarcoptiformes</taxon>
        <taxon>Astigmata</taxon>
        <taxon>Psoroptidia</taxon>
        <taxon>Analgoidea</taxon>
        <taxon>Pyroglyphidae</taxon>
        <taxon>Dermatophagoidinae</taxon>
        <taxon>Dermatophagoides</taxon>
    </lineage>
</organism>
<dbReference type="Proteomes" id="UP000887458">
    <property type="component" value="Unassembled WGS sequence"/>
</dbReference>
<evidence type="ECO:0000256" key="1">
    <source>
        <dbReference type="SAM" id="MobiDB-lite"/>
    </source>
</evidence>
<reference evidence="2 3" key="1">
    <citation type="journal article" date="2018" name="J. Allergy Clin. Immunol.">
        <title>High-quality assembly of Dermatophagoides pteronyssinus genome and transcriptome reveals a wide range of novel allergens.</title>
        <authorList>
            <person name="Liu X.Y."/>
            <person name="Yang K.Y."/>
            <person name="Wang M.Q."/>
            <person name="Kwok J.S."/>
            <person name="Zeng X."/>
            <person name="Yang Z."/>
            <person name="Xiao X.J."/>
            <person name="Lau C.P."/>
            <person name="Li Y."/>
            <person name="Huang Z.M."/>
            <person name="Ba J.G."/>
            <person name="Yim A.K."/>
            <person name="Ouyang C.Y."/>
            <person name="Ngai S.M."/>
            <person name="Chan T.F."/>
            <person name="Leung E.L."/>
            <person name="Liu L."/>
            <person name="Liu Z.G."/>
            <person name="Tsui S.K."/>
        </authorList>
    </citation>
    <scope>NUCLEOTIDE SEQUENCE [LARGE SCALE GENOMIC DNA]</scope>
    <source>
        <strain evidence="2">Derp</strain>
    </source>
</reference>
<sequence>MMQQATIIDNDDNIVVHDSDDEGDNNNIETAAASSTTTKNLNENKFKQRLSSTTTETETAVTDDFNDDAVDKLDKEVANDKQQQQQSCFDKFIDDDEDDESISTSSSLKSSMKTMSVSLSSTLSEASNNTLSLTNEKSFKEKILSTTKNSDSNSKEELSLQSHSLKSLSLLSSLSSAINSTKSFSIDADEDDDDNNQINDSSPNIIRLNGKSIEITNNRITRTKLNTVTIANAAACIDEKLFKLNRSNINDDSAKIKDNDSSYDEISKSSCRCCLENDYNDDNDYNSEKMINCGSIEYLDGLTSLLINNDYNIKTILTIGFQFIISIVLWESMKLL</sequence>
<feature type="region of interest" description="Disordered" evidence="1">
    <location>
        <begin position="1"/>
        <end position="26"/>
    </location>
</feature>
<proteinExistence type="predicted"/>
<evidence type="ECO:0000313" key="2">
    <source>
        <dbReference type="EMBL" id="KAH9420296.1"/>
    </source>
</evidence>